<evidence type="ECO:0000256" key="2">
    <source>
        <dbReference type="ARBA" id="ARBA00004533"/>
    </source>
</evidence>
<dbReference type="PROSITE" id="PS00211">
    <property type="entry name" value="ABC_TRANSPORTER_1"/>
    <property type="match status" value="1"/>
</dbReference>
<keyword evidence="10" id="KW-0472">Membrane</keyword>
<dbReference type="HOGENOM" id="CLU_000604_92_3_0"/>
<dbReference type="PROSITE" id="PS50893">
    <property type="entry name" value="ABC_TRANSPORTER_2"/>
    <property type="match status" value="2"/>
</dbReference>
<dbReference type="STRING" id="1499967.U27_06213"/>
<dbReference type="GO" id="GO:0015749">
    <property type="term" value="P:monosaccharide transmembrane transport"/>
    <property type="evidence" value="ECO:0007669"/>
    <property type="project" value="UniProtKB-ARBA"/>
</dbReference>
<reference evidence="12" key="1">
    <citation type="journal article" date="2015" name="PeerJ">
        <title>First genomic representation of candidate bacterial phylum KSB3 points to enhanced environmental sensing as a trigger of wastewater bulking.</title>
        <authorList>
            <person name="Sekiguchi Y."/>
            <person name="Ohashi A."/>
            <person name="Parks D.H."/>
            <person name="Yamauchi T."/>
            <person name="Tyson G.W."/>
            <person name="Hugenholtz P."/>
        </authorList>
    </citation>
    <scope>NUCLEOTIDE SEQUENCE [LARGE SCALE GENOMIC DNA]</scope>
</reference>
<dbReference type="FunFam" id="3.40.50.300:FF:000127">
    <property type="entry name" value="Ribose import ATP-binding protein RbsA"/>
    <property type="match status" value="1"/>
</dbReference>
<evidence type="ECO:0000256" key="1">
    <source>
        <dbReference type="ARBA" id="ARBA00004202"/>
    </source>
</evidence>
<dbReference type="eggNOG" id="COG1129">
    <property type="taxonomic scope" value="Bacteria"/>
</dbReference>
<keyword evidence="9" id="KW-1278">Translocase</keyword>
<dbReference type="Pfam" id="PF00005">
    <property type="entry name" value="ABC_tran"/>
    <property type="match status" value="2"/>
</dbReference>
<keyword evidence="6" id="KW-0677">Repeat</keyword>
<dbReference type="SUPFAM" id="SSF52540">
    <property type="entry name" value="P-loop containing nucleoside triphosphate hydrolases"/>
    <property type="match status" value="2"/>
</dbReference>
<evidence type="ECO:0000313" key="12">
    <source>
        <dbReference type="EMBL" id="GAK59236.1"/>
    </source>
</evidence>
<dbReference type="EMBL" id="DF820469">
    <property type="protein sequence ID" value="GAK59236.1"/>
    <property type="molecule type" value="Genomic_DNA"/>
</dbReference>
<dbReference type="Gene3D" id="3.40.50.300">
    <property type="entry name" value="P-loop containing nucleotide triphosphate hydrolases"/>
    <property type="match status" value="2"/>
</dbReference>
<dbReference type="FunFam" id="3.40.50.300:FF:000126">
    <property type="entry name" value="Galactose/methyl galactoside import ATP-binding protein MglA"/>
    <property type="match status" value="1"/>
</dbReference>
<dbReference type="SMART" id="SM00382">
    <property type="entry name" value="AAA"/>
    <property type="match status" value="2"/>
</dbReference>
<evidence type="ECO:0000256" key="5">
    <source>
        <dbReference type="ARBA" id="ARBA00022597"/>
    </source>
</evidence>
<dbReference type="InterPro" id="IPR003593">
    <property type="entry name" value="AAA+_ATPase"/>
</dbReference>
<evidence type="ECO:0000256" key="8">
    <source>
        <dbReference type="ARBA" id="ARBA00022840"/>
    </source>
</evidence>
<organism evidence="12">
    <name type="scientific">Vecturithrix granuli</name>
    <dbReference type="NCBI Taxonomy" id="1499967"/>
    <lineage>
        <taxon>Bacteria</taxon>
        <taxon>Candidatus Moduliflexota</taxon>
        <taxon>Candidatus Vecturitrichia</taxon>
        <taxon>Candidatus Vecturitrichales</taxon>
        <taxon>Candidatus Vecturitrichaceae</taxon>
        <taxon>Candidatus Vecturithrix</taxon>
    </lineage>
</organism>
<evidence type="ECO:0000256" key="9">
    <source>
        <dbReference type="ARBA" id="ARBA00022967"/>
    </source>
</evidence>
<dbReference type="GO" id="GO:0016887">
    <property type="term" value="F:ATP hydrolysis activity"/>
    <property type="evidence" value="ECO:0007669"/>
    <property type="project" value="InterPro"/>
</dbReference>
<protein>
    <submittedName>
        <fullName evidence="12">ABC-type ribose transport system</fullName>
    </submittedName>
</protein>
<dbReference type="GO" id="GO:0005524">
    <property type="term" value="F:ATP binding"/>
    <property type="evidence" value="ECO:0007669"/>
    <property type="project" value="UniProtKB-KW"/>
</dbReference>
<dbReference type="InterPro" id="IPR050107">
    <property type="entry name" value="ABC_carbohydrate_import_ATPase"/>
</dbReference>
<dbReference type="InterPro" id="IPR027417">
    <property type="entry name" value="P-loop_NTPase"/>
</dbReference>
<keyword evidence="4" id="KW-1003">Cell membrane</keyword>
<evidence type="ECO:0000256" key="10">
    <source>
        <dbReference type="ARBA" id="ARBA00023136"/>
    </source>
</evidence>
<dbReference type="CDD" id="cd03216">
    <property type="entry name" value="ABC_Carb_Monos_I"/>
    <property type="match status" value="1"/>
</dbReference>
<keyword evidence="8" id="KW-0067">ATP-binding</keyword>
<feature type="domain" description="ABC transporter" evidence="11">
    <location>
        <begin position="7"/>
        <end position="244"/>
    </location>
</feature>
<evidence type="ECO:0000313" key="13">
    <source>
        <dbReference type="Proteomes" id="UP000030661"/>
    </source>
</evidence>
<comment type="subcellular location">
    <subcellularLocation>
        <location evidence="2">Cell inner membrane</location>
    </subcellularLocation>
    <subcellularLocation>
        <location evidence="1">Cell membrane</location>
        <topology evidence="1">Peripheral membrane protein</topology>
    </subcellularLocation>
</comment>
<name>A0A081C3T1_VECG1</name>
<evidence type="ECO:0000256" key="3">
    <source>
        <dbReference type="ARBA" id="ARBA00022448"/>
    </source>
</evidence>
<keyword evidence="3" id="KW-0813">Transport</keyword>
<feature type="domain" description="ABC transporter" evidence="11">
    <location>
        <begin position="261"/>
        <end position="498"/>
    </location>
</feature>
<sequence>MTDEIILKMEGISKAFPGVQALQKVDFDLKKGEVHALVGENGAGKSTLIKILAGVYRADEGEIWLRGERVQAHSTKAMMDAGVSVIYQELNLIPYLSVAENIFLGREPLKQGTKLINWPAMYARVEEILGPFNVQLDPKAKVYTLGIAYQQIVEIAKALSLESDVIVMDEPTATLTGHETERLFEMIDTLKTKGVSVIYISHRLEEIRRVANRVTVLRDGEKIITTDLAQIKMQEIIKHMVGREVSAKYPKEEIPVGAELLRVENMSKQGVCAKVSFNLRQGEILGVAGLVGAGRTEMIQLLFGYQKRDSGAITIKGKTLPIKTPADAVREGMGLIPEERKNQGLVLGLSVFDNVSLTLLDRFSVSGFLKGKTLRAIVDGMIQKIGIKTPTPKQLVKNLSGGNQQKVVLAKWFSRDCDIYIFDEPTRGIDVGAKTEIYRLMEQLAKQGAGIIMISSELPEVLNMSDRILVMYNGQIVKEFTRAEATQEAILSYAIGGGEESAKYAKELLGGEA</sequence>
<dbReference type="PANTHER" id="PTHR43790:SF3">
    <property type="entry name" value="D-ALLOSE IMPORT ATP-BINDING PROTEIN ALSA-RELATED"/>
    <property type="match status" value="1"/>
</dbReference>
<dbReference type="InterPro" id="IPR003439">
    <property type="entry name" value="ABC_transporter-like_ATP-bd"/>
</dbReference>
<gene>
    <name evidence="12" type="ORF">U27_06213</name>
</gene>
<dbReference type="CDD" id="cd03215">
    <property type="entry name" value="ABC_Carb_Monos_II"/>
    <property type="match status" value="1"/>
</dbReference>
<proteinExistence type="predicted"/>
<dbReference type="Proteomes" id="UP000030661">
    <property type="component" value="Unassembled WGS sequence"/>
</dbReference>
<evidence type="ECO:0000256" key="7">
    <source>
        <dbReference type="ARBA" id="ARBA00022741"/>
    </source>
</evidence>
<evidence type="ECO:0000259" key="11">
    <source>
        <dbReference type="PROSITE" id="PS50893"/>
    </source>
</evidence>
<dbReference type="AlphaFoldDB" id="A0A081C3T1"/>
<evidence type="ECO:0000256" key="4">
    <source>
        <dbReference type="ARBA" id="ARBA00022475"/>
    </source>
</evidence>
<keyword evidence="13" id="KW-1185">Reference proteome</keyword>
<evidence type="ECO:0000256" key="6">
    <source>
        <dbReference type="ARBA" id="ARBA00022737"/>
    </source>
</evidence>
<dbReference type="InterPro" id="IPR017871">
    <property type="entry name" value="ABC_transporter-like_CS"/>
</dbReference>
<dbReference type="PANTHER" id="PTHR43790">
    <property type="entry name" value="CARBOHYDRATE TRANSPORT ATP-BINDING PROTEIN MG119-RELATED"/>
    <property type="match status" value="1"/>
</dbReference>
<keyword evidence="7" id="KW-0547">Nucleotide-binding</keyword>
<keyword evidence="5" id="KW-0762">Sugar transport</keyword>
<accession>A0A081C3T1</accession>
<dbReference type="GO" id="GO:0005886">
    <property type="term" value="C:plasma membrane"/>
    <property type="evidence" value="ECO:0007669"/>
    <property type="project" value="UniProtKB-SubCell"/>
</dbReference>